<keyword evidence="2" id="KW-1185">Reference proteome</keyword>
<dbReference type="Proteomes" id="UP000198623">
    <property type="component" value="Unassembled WGS sequence"/>
</dbReference>
<sequence length="72" mass="8181">MPTAKDNYQQGIVMALNGWSTEDIQSFSVKLNIPDDVTDQFIEGHTSALKHLFYCERITALRRMCATSRQTS</sequence>
<dbReference type="OrthoDB" id="9759187at2"/>
<name>A0A1I2MCI3_9GAMM</name>
<dbReference type="RefSeq" id="WP_090723960.1">
    <property type="nucleotide sequence ID" value="NZ_FOOU01000001.1"/>
</dbReference>
<dbReference type="AlphaFoldDB" id="A0A1I2MCI3"/>
<organism evidence="1 2">
    <name type="scientific">Neptunomonas qingdaonensis</name>
    <dbReference type="NCBI Taxonomy" id="1045558"/>
    <lineage>
        <taxon>Bacteria</taxon>
        <taxon>Pseudomonadati</taxon>
        <taxon>Pseudomonadota</taxon>
        <taxon>Gammaproteobacteria</taxon>
        <taxon>Oceanospirillales</taxon>
        <taxon>Oceanospirillaceae</taxon>
        <taxon>Neptunomonas</taxon>
    </lineage>
</organism>
<reference evidence="2" key="1">
    <citation type="submission" date="2016-10" db="EMBL/GenBank/DDBJ databases">
        <authorList>
            <person name="Varghese N."/>
            <person name="Submissions S."/>
        </authorList>
    </citation>
    <scope>NUCLEOTIDE SEQUENCE [LARGE SCALE GENOMIC DNA]</scope>
    <source>
        <strain evidence="2">CGMCC 1.10971</strain>
    </source>
</reference>
<dbReference type="EMBL" id="FOOU01000001">
    <property type="protein sequence ID" value="SFF88640.1"/>
    <property type="molecule type" value="Genomic_DNA"/>
</dbReference>
<gene>
    <name evidence="1" type="ORF">SAMN05216175_101528</name>
</gene>
<protein>
    <submittedName>
        <fullName evidence="1">Uncharacterized protein</fullName>
    </submittedName>
</protein>
<proteinExistence type="predicted"/>
<evidence type="ECO:0000313" key="2">
    <source>
        <dbReference type="Proteomes" id="UP000198623"/>
    </source>
</evidence>
<accession>A0A1I2MCI3</accession>
<evidence type="ECO:0000313" key="1">
    <source>
        <dbReference type="EMBL" id="SFF88640.1"/>
    </source>
</evidence>